<dbReference type="InterPro" id="IPR048289">
    <property type="entry name" value="RRM2_NsCP33-like"/>
</dbReference>
<keyword evidence="5" id="KW-1185">Reference proteome</keyword>
<evidence type="ECO:0000256" key="1">
    <source>
        <dbReference type="ARBA" id="ARBA00022884"/>
    </source>
</evidence>
<evidence type="ECO:0000256" key="2">
    <source>
        <dbReference type="PROSITE-ProRule" id="PRU00176"/>
    </source>
</evidence>
<dbReference type="InterPro" id="IPR052462">
    <property type="entry name" value="SLIRP/GR-RBP-like"/>
</dbReference>
<dbReference type="SMART" id="SM00360">
    <property type="entry name" value="RRM"/>
    <property type="match status" value="1"/>
</dbReference>
<dbReference type="SUPFAM" id="SSF54928">
    <property type="entry name" value="RNA-binding domain, RBD"/>
    <property type="match status" value="1"/>
</dbReference>
<dbReference type="InterPro" id="IPR035979">
    <property type="entry name" value="RBD_domain_sf"/>
</dbReference>
<feature type="domain" description="RRM" evidence="3">
    <location>
        <begin position="3"/>
        <end position="75"/>
    </location>
</feature>
<dbReference type="InterPro" id="IPR012677">
    <property type="entry name" value="Nucleotide-bd_a/b_plait_sf"/>
</dbReference>
<sequence length="75" mass="8144">GTKTLFVGNLSWSTRTEDLAEAFAPYGEVKSVRILTDRETGRSRGFAFVEVDEEAAPKAIEGLNGTNLGGRDLRV</sequence>
<feature type="non-terminal residue" evidence="4">
    <location>
        <position position="75"/>
    </location>
</feature>
<organism evidence="4 5">
    <name type="scientific">Blyttiomyces helicus</name>
    <dbReference type="NCBI Taxonomy" id="388810"/>
    <lineage>
        <taxon>Eukaryota</taxon>
        <taxon>Fungi</taxon>
        <taxon>Fungi incertae sedis</taxon>
        <taxon>Chytridiomycota</taxon>
        <taxon>Chytridiomycota incertae sedis</taxon>
        <taxon>Chytridiomycetes</taxon>
        <taxon>Chytridiomycetes incertae sedis</taxon>
        <taxon>Blyttiomyces</taxon>
    </lineage>
</organism>
<evidence type="ECO:0000313" key="4">
    <source>
        <dbReference type="EMBL" id="RKO86521.1"/>
    </source>
</evidence>
<dbReference type="CDD" id="cd21608">
    <property type="entry name" value="RRM2_NsCP33_like"/>
    <property type="match status" value="1"/>
</dbReference>
<evidence type="ECO:0000313" key="5">
    <source>
        <dbReference type="Proteomes" id="UP000269721"/>
    </source>
</evidence>
<keyword evidence="1 2" id="KW-0694">RNA-binding</keyword>
<dbReference type="OrthoDB" id="439808at2759"/>
<dbReference type="PROSITE" id="PS50102">
    <property type="entry name" value="RRM"/>
    <property type="match status" value="1"/>
</dbReference>
<accession>A0A4P9W2Q6</accession>
<dbReference type="GO" id="GO:0003723">
    <property type="term" value="F:RNA binding"/>
    <property type="evidence" value="ECO:0007669"/>
    <property type="project" value="UniProtKB-UniRule"/>
</dbReference>
<dbReference type="InterPro" id="IPR000504">
    <property type="entry name" value="RRM_dom"/>
</dbReference>
<dbReference type="AlphaFoldDB" id="A0A4P9W2Q6"/>
<evidence type="ECO:0000259" key="3">
    <source>
        <dbReference type="PROSITE" id="PS50102"/>
    </source>
</evidence>
<gene>
    <name evidence="4" type="ORF">BDK51DRAFT_14408</name>
</gene>
<dbReference type="PANTHER" id="PTHR48027">
    <property type="entry name" value="HETEROGENEOUS NUCLEAR RIBONUCLEOPROTEIN 87F-RELATED"/>
    <property type="match status" value="1"/>
</dbReference>
<proteinExistence type="predicted"/>
<dbReference type="Pfam" id="PF00076">
    <property type="entry name" value="RRM_1"/>
    <property type="match status" value="1"/>
</dbReference>
<name>A0A4P9W2Q6_9FUNG</name>
<dbReference type="Proteomes" id="UP000269721">
    <property type="component" value="Unassembled WGS sequence"/>
</dbReference>
<protein>
    <submittedName>
        <fullName evidence="4">RNP-1 like RNA-binding protein</fullName>
    </submittedName>
</protein>
<reference evidence="5" key="1">
    <citation type="journal article" date="2018" name="Nat. Microbiol.">
        <title>Leveraging single-cell genomics to expand the fungal tree of life.</title>
        <authorList>
            <person name="Ahrendt S.R."/>
            <person name="Quandt C.A."/>
            <person name="Ciobanu D."/>
            <person name="Clum A."/>
            <person name="Salamov A."/>
            <person name="Andreopoulos B."/>
            <person name="Cheng J.F."/>
            <person name="Woyke T."/>
            <person name="Pelin A."/>
            <person name="Henrissat B."/>
            <person name="Reynolds N.K."/>
            <person name="Benny G.L."/>
            <person name="Smith M.E."/>
            <person name="James T.Y."/>
            <person name="Grigoriev I.V."/>
        </authorList>
    </citation>
    <scope>NUCLEOTIDE SEQUENCE [LARGE SCALE GENOMIC DNA]</scope>
</reference>
<dbReference type="Gene3D" id="3.30.70.330">
    <property type="match status" value="1"/>
</dbReference>
<feature type="non-terminal residue" evidence="4">
    <location>
        <position position="1"/>
    </location>
</feature>
<dbReference type="EMBL" id="KZ998127">
    <property type="protein sequence ID" value="RKO86521.1"/>
    <property type="molecule type" value="Genomic_DNA"/>
</dbReference>